<comment type="subunit">
    <text evidence="7">Component of the mitochondrial contact site and cristae organizing system (MICOS) complex.</text>
</comment>
<evidence type="ECO:0000256" key="5">
    <source>
        <dbReference type="ARBA" id="ARBA00023128"/>
    </source>
</evidence>
<name>A0A8K0D3U9_IGNLU</name>
<keyword evidence="7" id="KW-0999">Mitochondrion inner membrane</keyword>
<evidence type="ECO:0000313" key="9">
    <source>
        <dbReference type="Proteomes" id="UP000801492"/>
    </source>
</evidence>
<dbReference type="InterPro" id="IPR019166">
    <property type="entry name" value="MIC26/MIC27"/>
</dbReference>
<protein>
    <recommendedName>
        <fullName evidence="7">MICOS complex subunit</fullName>
    </recommendedName>
</protein>
<dbReference type="InterPro" id="IPR033182">
    <property type="entry name" value="MIC26/MIC27_animal"/>
</dbReference>
<dbReference type="OrthoDB" id="5973346at2759"/>
<dbReference type="GO" id="GO:0042407">
    <property type="term" value="P:cristae formation"/>
    <property type="evidence" value="ECO:0007669"/>
    <property type="project" value="InterPro"/>
</dbReference>
<accession>A0A8K0D3U9</accession>
<evidence type="ECO:0000256" key="1">
    <source>
        <dbReference type="ARBA" id="ARBA00004325"/>
    </source>
</evidence>
<dbReference type="EMBL" id="VTPC01005425">
    <property type="protein sequence ID" value="KAF2896043.1"/>
    <property type="molecule type" value="Genomic_DNA"/>
</dbReference>
<evidence type="ECO:0000256" key="3">
    <source>
        <dbReference type="ARBA" id="ARBA00022692"/>
    </source>
</evidence>
<keyword evidence="4" id="KW-1133">Transmembrane helix</keyword>
<gene>
    <name evidence="8" type="ORF">ILUMI_10136</name>
</gene>
<comment type="function">
    <text evidence="7">Component of the MICOS complex, a large protein complex of the mitochondrial inner membrane that plays crucial roles in the maintenance of crista junctions, inner membrane architecture, and formation of contact sites to the outer membrane.</text>
</comment>
<keyword evidence="3" id="KW-0812">Transmembrane</keyword>
<evidence type="ECO:0000313" key="8">
    <source>
        <dbReference type="EMBL" id="KAF2896043.1"/>
    </source>
</evidence>
<evidence type="ECO:0000256" key="7">
    <source>
        <dbReference type="RuleBase" id="RU363021"/>
    </source>
</evidence>
<dbReference type="Proteomes" id="UP000801492">
    <property type="component" value="Unassembled WGS sequence"/>
</dbReference>
<keyword evidence="6" id="KW-0472">Membrane</keyword>
<keyword evidence="9" id="KW-1185">Reference proteome</keyword>
<evidence type="ECO:0000256" key="4">
    <source>
        <dbReference type="ARBA" id="ARBA00022989"/>
    </source>
</evidence>
<dbReference type="AlphaFoldDB" id="A0A8K0D3U9"/>
<evidence type="ECO:0000256" key="2">
    <source>
        <dbReference type="ARBA" id="ARBA00010904"/>
    </source>
</evidence>
<organism evidence="8 9">
    <name type="scientific">Ignelater luminosus</name>
    <name type="common">Cucubano</name>
    <name type="synonym">Pyrophorus luminosus</name>
    <dbReference type="NCBI Taxonomy" id="2038154"/>
    <lineage>
        <taxon>Eukaryota</taxon>
        <taxon>Metazoa</taxon>
        <taxon>Ecdysozoa</taxon>
        <taxon>Arthropoda</taxon>
        <taxon>Hexapoda</taxon>
        <taxon>Insecta</taxon>
        <taxon>Pterygota</taxon>
        <taxon>Neoptera</taxon>
        <taxon>Endopterygota</taxon>
        <taxon>Coleoptera</taxon>
        <taxon>Polyphaga</taxon>
        <taxon>Elateriformia</taxon>
        <taxon>Elateroidea</taxon>
        <taxon>Elateridae</taxon>
        <taxon>Agrypninae</taxon>
        <taxon>Pyrophorini</taxon>
        <taxon>Ignelater</taxon>
    </lineage>
</organism>
<comment type="similarity">
    <text evidence="2">Belongs to the apolipoprotein O/MICOS complex subunit Mic27 family.</text>
</comment>
<sequence>MHRLICYQVVRYVFIPAAALVAEKSKASTADCVCKPSELPIYSTKESNVQISEPCPPPPGGIEQAFGTIRRSIFSMLAELKSLEKAGEDYFHMGLENTEHLISYLQQEDNTTPKYGAIAVGGIAGLIFGLRGGFFKRTIYASTGALGMAALCYPKEAAEYSQIGITEAKRYATIAYNFVNGDAGLDDEDDENKKVLEINALGVVTEAHDIATTTSCHCPIGACMGHHEEPPPPESQLQEILLVEPTEGNAESEKGPGTC</sequence>
<keyword evidence="5 7" id="KW-0496">Mitochondrion</keyword>
<proteinExistence type="inferred from homology"/>
<comment type="caution">
    <text evidence="8">The sequence shown here is derived from an EMBL/GenBank/DDBJ whole genome shotgun (WGS) entry which is preliminary data.</text>
</comment>
<reference evidence="8" key="1">
    <citation type="submission" date="2019-08" db="EMBL/GenBank/DDBJ databases">
        <title>The genome of the North American firefly Photinus pyralis.</title>
        <authorList>
            <consortium name="Photinus pyralis genome working group"/>
            <person name="Fallon T.R."/>
            <person name="Sander Lower S.E."/>
            <person name="Weng J.-K."/>
        </authorList>
    </citation>
    <scope>NUCLEOTIDE SEQUENCE</scope>
    <source>
        <strain evidence="8">TRF0915ILg1</strain>
        <tissue evidence="8">Whole body</tissue>
    </source>
</reference>
<dbReference type="GO" id="GO:0061617">
    <property type="term" value="C:MICOS complex"/>
    <property type="evidence" value="ECO:0007669"/>
    <property type="project" value="UniProtKB-UniRule"/>
</dbReference>
<comment type="subcellular location">
    <subcellularLocation>
        <location evidence="7">Mitochondrion inner membrane</location>
    </subcellularLocation>
    <subcellularLocation>
        <location evidence="1">Mitochondrion membrane</location>
    </subcellularLocation>
</comment>
<dbReference type="PANTHER" id="PTHR14564">
    <property type="entry name" value="MICOS COMPLEX SUBUNIT MIC26 / MIC27 FAMILY MEMBER"/>
    <property type="match status" value="1"/>
</dbReference>
<evidence type="ECO:0000256" key="6">
    <source>
        <dbReference type="ARBA" id="ARBA00023136"/>
    </source>
</evidence>
<dbReference type="Pfam" id="PF09769">
    <property type="entry name" value="ApoO"/>
    <property type="match status" value="1"/>
</dbReference>